<evidence type="ECO:0000313" key="4">
    <source>
        <dbReference type="Proteomes" id="UP000266385"/>
    </source>
</evidence>
<evidence type="ECO:0000256" key="1">
    <source>
        <dbReference type="SAM" id="MobiDB-lite"/>
    </source>
</evidence>
<evidence type="ECO:0000259" key="2">
    <source>
        <dbReference type="Pfam" id="PF03724"/>
    </source>
</evidence>
<dbReference type="AlphaFoldDB" id="A0A399RHL4"/>
<feature type="region of interest" description="Disordered" evidence="1">
    <location>
        <begin position="61"/>
        <end position="82"/>
    </location>
</feature>
<dbReference type="Pfam" id="PF09619">
    <property type="entry name" value="YscW"/>
    <property type="match status" value="1"/>
</dbReference>
<dbReference type="Proteomes" id="UP000266385">
    <property type="component" value="Unassembled WGS sequence"/>
</dbReference>
<dbReference type="PANTHER" id="PTHR35535">
    <property type="entry name" value="HEAT SHOCK PROTEIN HSLJ"/>
    <property type="match status" value="1"/>
</dbReference>
<protein>
    <submittedName>
        <fullName evidence="3">META domain-containing protein</fullName>
    </submittedName>
</protein>
<dbReference type="PANTHER" id="PTHR35535:SF1">
    <property type="entry name" value="HEAT SHOCK PROTEIN HSLJ"/>
    <property type="match status" value="1"/>
</dbReference>
<dbReference type="InterPro" id="IPR053147">
    <property type="entry name" value="Hsp_HslJ-like"/>
</dbReference>
<proteinExistence type="predicted"/>
<evidence type="ECO:0000313" key="3">
    <source>
        <dbReference type="EMBL" id="RIJ30003.1"/>
    </source>
</evidence>
<dbReference type="Pfam" id="PF03724">
    <property type="entry name" value="META"/>
    <property type="match status" value="1"/>
</dbReference>
<reference evidence="3 4" key="1">
    <citation type="submission" date="2018-08" db="EMBL/GenBank/DDBJ databases">
        <title>Henriciella mobilis sp. nov., isolated from seawater.</title>
        <authorList>
            <person name="Cheng H."/>
            <person name="Wu Y.-H."/>
            <person name="Xu X.-W."/>
            <person name="Guo L.-L."/>
        </authorList>
    </citation>
    <scope>NUCLEOTIDE SEQUENCE [LARGE SCALE GENOMIC DNA]</scope>
    <source>
        <strain evidence="3 4">JN25</strain>
    </source>
</reference>
<feature type="domain" description="DUF306" evidence="2">
    <location>
        <begin position="219"/>
        <end position="322"/>
    </location>
</feature>
<feature type="compositionally biased region" description="Acidic residues" evidence="1">
    <location>
        <begin position="72"/>
        <end position="82"/>
    </location>
</feature>
<dbReference type="InterPro" id="IPR005184">
    <property type="entry name" value="DUF306_Meta_HslJ"/>
</dbReference>
<gene>
    <name evidence="3" type="ORF">D1223_04900</name>
</gene>
<name>A0A399RHL4_9PROT</name>
<comment type="caution">
    <text evidence="3">The sequence shown here is derived from an EMBL/GenBank/DDBJ whole genome shotgun (WGS) entry which is preliminary data.</text>
</comment>
<keyword evidence="4" id="KW-1185">Reference proteome</keyword>
<accession>A0A399RHL4</accession>
<dbReference type="EMBL" id="QWFX01000006">
    <property type="protein sequence ID" value="RIJ30003.1"/>
    <property type="molecule type" value="Genomic_DNA"/>
</dbReference>
<dbReference type="InterPro" id="IPR039366">
    <property type="entry name" value="Pilotin"/>
</dbReference>
<sequence>MKQGSINMHRLLPVLAFTMQTDRWINGPLHLSDCWKGPDMRRATVFFTACLLAAACVTRPAEETTVPTEPADTAESDTDTGADVEDAVASVASTTAPDLEPMQVTGSLTYRQRVALPADAVVSLSLWEHGLALYVPEPFHSETIALNGRQVPVPFEINIDKWKETRGTMVRLEARIADAAGTLLWTNNDGTAFTKEAGLVDLGSVRLSPEPEAVVTMPQLAGREWMVARIDGEPLLQTTRATVRFGEDGRISGNASCNAFTGSFKLNAGILTIAPLATTRKACVPQLMEQEQAIISVLQTVSYVEIDETGLLTLQNEEGTLITARQGAS</sequence>
<dbReference type="InterPro" id="IPR038670">
    <property type="entry name" value="HslJ-like_sf"/>
</dbReference>
<organism evidence="3 4">
    <name type="scientific">Henriciella mobilis</name>
    <dbReference type="NCBI Taxonomy" id="2305467"/>
    <lineage>
        <taxon>Bacteria</taxon>
        <taxon>Pseudomonadati</taxon>
        <taxon>Pseudomonadota</taxon>
        <taxon>Alphaproteobacteria</taxon>
        <taxon>Hyphomonadales</taxon>
        <taxon>Hyphomonadaceae</taxon>
        <taxon>Henriciella</taxon>
    </lineage>
</organism>
<dbReference type="Gene3D" id="2.40.128.270">
    <property type="match status" value="1"/>
</dbReference>